<dbReference type="EMBL" id="BPWL01000011">
    <property type="protein sequence ID" value="GJJ15484.1"/>
    <property type="molecule type" value="Genomic_DNA"/>
</dbReference>
<evidence type="ECO:0000313" key="2">
    <source>
        <dbReference type="Proteomes" id="UP001050691"/>
    </source>
</evidence>
<evidence type="ECO:0000313" key="1">
    <source>
        <dbReference type="EMBL" id="GJJ15484.1"/>
    </source>
</evidence>
<protein>
    <submittedName>
        <fullName evidence="1">Uncharacterized protein</fullName>
    </submittedName>
</protein>
<name>A0AAV5AQP9_9AGAM</name>
<comment type="caution">
    <text evidence="1">The sequence shown here is derived from an EMBL/GenBank/DDBJ whole genome shotgun (WGS) entry which is preliminary data.</text>
</comment>
<organism evidence="1 2">
    <name type="scientific">Clathrus columnatus</name>
    <dbReference type="NCBI Taxonomy" id="1419009"/>
    <lineage>
        <taxon>Eukaryota</taxon>
        <taxon>Fungi</taxon>
        <taxon>Dikarya</taxon>
        <taxon>Basidiomycota</taxon>
        <taxon>Agaricomycotina</taxon>
        <taxon>Agaricomycetes</taxon>
        <taxon>Phallomycetidae</taxon>
        <taxon>Phallales</taxon>
        <taxon>Clathraceae</taxon>
        <taxon>Clathrus</taxon>
    </lineage>
</organism>
<reference evidence="1" key="1">
    <citation type="submission" date="2021-10" db="EMBL/GenBank/DDBJ databases">
        <title>De novo Genome Assembly of Clathrus columnatus (Basidiomycota, Fungi) Using Illumina and Nanopore Sequence Data.</title>
        <authorList>
            <person name="Ogiso-Tanaka E."/>
            <person name="Itagaki H."/>
            <person name="Hosoya T."/>
            <person name="Hosaka K."/>
        </authorList>
    </citation>
    <scope>NUCLEOTIDE SEQUENCE</scope>
    <source>
        <strain evidence="1">MO-923</strain>
    </source>
</reference>
<proteinExistence type="predicted"/>
<dbReference type="Proteomes" id="UP001050691">
    <property type="component" value="Unassembled WGS sequence"/>
</dbReference>
<accession>A0AAV5AQP9</accession>
<dbReference type="AlphaFoldDB" id="A0AAV5AQP9"/>
<keyword evidence="2" id="KW-1185">Reference proteome</keyword>
<gene>
    <name evidence="1" type="ORF">Clacol_009762</name>
</gene>
<sequence>MSGISPSPSIRIYMPFPGSNSAPRTFTGNEDEIVDFLENFEYCAAVSQIQDSDKVTSLIRYLSKEQKDIFRVFDGFDEKNWTTFLESIKEEFKEAFKMKVHTRNSLLTLAREASATPISTASNLRKYNRHFQAIAKSLVKTKVITGVDKDTYFWFGLHEQTRAILKLELRLKYPCHPLDRPYPSAAVLGVGIQVFADDAFDRNPPADLVAF</sequence>